<dbReference type="EMBL" id="FWEV01000197">
    <property type="protein sequence ID" value="SLM31156.1"/>
    <property type="molecule type" value="Genomic_DNA"/>
</dbReference>
<feature type="region of interest" description="Disordered" evidence="1">
    <location>
        <begin position="214"/>
        <end position="233"/>
    </location>
</feature>
<dbReference type="RefSeq" id="WP_080810038.1">
    <property type="nucleotide sequence ID" value="NZ_LT828579.1"/>
</dbReference>
<sequence>MDDSIDYQAKLEKLEKIEEQNRIRARKYLQRRKENGKMQISAIIQRDTHEEINRRKTIALDCENAINAGDIIEQAINFSKEFVKDNGSLDFELLEKMIKTYQEQLQHTNEDTDININDNTNNNTTKNNDKNINNTINVDVFDNTNDNSNANCADCIKEDDSINITVNIDNNTKGINTQPAKELAFEDDSEKAPREIEISDDEAEESLKVLEEMTQTQSTSKNITPPDQYPNRQDEIFHDDTSESKGMKYSISKEDMPDREKDSEGYEDWLFQKITHMKGRSIKMTAIEKQFNEDGILTIRGKTWCKGSVYMFMKNYNKKIKNDDRNHSISPMSFNFNVTGSKC</sequence>
<gene>
    <name evidence="2" type="ORF">MTBBW1_2760004</name>
</gene>
<evidence type="ECO:0000256" key="1">
    <source>
        <dbReference type="SAM" id="MobiDB-lite"/>
    </source>
</evidence>
<name>A0A1W1HFE3_9BACT</name>
<organism evidence="2 3">
    <name type="scientific">Desulfamplus magnetovallimortis</name>
    <dbReference type="NCBI Taxonomy" id="1246637"/>
    <lineage>
        <taxon>Bacteria</taxon>
        <taxon>Pseudomonadati</taxon>
        <taxon>Thermodesulfobacteriota</taxon>
        <taxon>Desulfobacteria</taxon>
        <taxon>Desulfobacterales</taxon>
        <taxon>Desulfobacteraceae</taxon>
        <taxon>Desulfamplus</taxon>
    </lineage>
</organism>
<reference evidence="2 3" key="1">
    <citation type="submission" date="2017-03" db="EMBL/GenBank/DDBJ databases">
        <authorList>
            <person name="Afonso C.L."/>
            <person name="Miller P.J."/>
            <person name="Scott M.A."/>
            <person name="Spackman E."/>
            <person name="Goraichik I."/>
            <person name="Dimitrov K.M."/>
            <person name="Suarez D.L."/>
            <person name="Swayne D.E."/>
        </authorList>
    </citation>
    <scope>NUCLEOTIDE SEQUENCE [LARGE SCALE GENOMIC DNA]</scope>
    <source>
        <strain evidence="2">PRJEB14757</strain>
    </source>
</reference>
<dbReference type="AlphaFoldDB" id="A0A1W1HFE3"/>
<proteinExistence type="predicted"/>
<evidence type="ECO:0000313" key="3">
    <source>
        <dbReference type="Proteomes" id="UP000191931"/>
    </source>
</evidence>
<keyword evidence="3" id="KW-1185">Reference proteome</keyword>
<accession>A0A1W1HFE3</accession>
<feature type="compositionally biased region" description="Polar residues" evidence="1">
    <location>
        <begin position="214"/>
        <end position="225"/>
    </location>
</feature>
<dbReference type="Proteomes" id="UP000191931">
    <property type="component" value="Unassembled WGS sequence"/>
</dbReference>
<evidence type="ECO:0000313" key="2">
    <source>
        <dbReference type="EMBL" id="SLM31156.1"/>
    </source>
</evidence>
<feature type="region of interest" description="Disordered" evidence="1">
    <location>
        <begin position="238"/>
        <end position="261"/>
    </location>
</feature>
<protein>
    <submittedName>
        <fullName evidence="2">Uncharacterized protein</fullName>
    </submittedName>
</protein>